<dbReference type="PANTHER" id="PTHR42749:SF1">
    <property type="entry name" value="CELL SHAPE-DETERMINING PROTEIN MREB"/>
    <property type="match status" value="1"/>
</dbReference>
<dbReference type="EMBL" id="PDNB01000003">
    <property type="protein sequence ID" value="PGH18554.1"/>
    <property type="molecule type" value="Genomic_DNA"/>
</dbReference>
<proteinExistence type="predicted"/>
<comment type="caution">
    <text evidence="1">The sequence shown here is derived from an EMBL/GenBank/DDBJ whole genome shotgun (WGS) entry which is preliminary data.</text>
</comment>
<organism evidence="1 2">
    <name type="scientific">Helicocarpus griseus UAMH5409</name>
    <dbReference type="NCBI Taxonomy" id="1447875"/>
    <lineage>
        <taxon>Eukaryota</taxon>
        <taxon>Fungi</taxon>
        <taxon>Dikarya</taxon>
        <taxon>Ascomycota</taxon>
        <taxon>Pezizomycotina</taxon>
        <taxon>Eurotiomycetes</taxon>
        <taxon>Eurotiomycetidae</taxon>
        <taxon>Onygenales</taxon>
        <taxon>Ajellomycetaceae</taxon>
        <taxon>Helicocarpus</taxon>
    </lineage>
</organism>
<accession>A0A2B7Y383</accession>
<dbReference type="SUPFAM" id="SSF53067">
    <property type="entry name" value="Actin-like ATPase domain"/>
    <property type="match status" value="1"/>
</dbReference>
<name>A0A2B7Y383_9EURO</name>
<dbReference type="Gene3D" id="3.90.640.10">
    <property type="entry name" value="Actin, Chain A, domain 4"/>
    <property type="match status" value="1"/>
</dbReference>
<keyword evidence="2" id="KW-1185">Reference proteome</keyword>
<evidence type="ECO:0000313" key="1">
    <source>
        <dbReference type="EMBL" id="PGH18554.1"/>
    </source>
</evidence>
<dbReference type="OrthoDB" id="2394218at2759"/>
<dbReference type="InterPro" id="IPR043129">
    <property type="entry name" value="ATPase_NBD"/>
</dbReference>
<reference evidence="1 2" key="1">
    <citation type="submission" date="2017-10" db="EMBL/GenBank/DDBJ databases">
        <title>Comparative genomics in systemic dimorphic fungi from Ajellomycetaceae.</title>
        <authorList>
            <person name="Munoz J.F."/>
            <person name="Mcewen J.G."/>
            <person name="Clay O.K."/>
            <person name="Cuomo C.A."/>
        </authorList>
    </citation>
    <scope>NUCLEOTIDE SEQUENCE [LARGE SCALE GENOMIC DNA]</scope>
    <source>
        <strain evidence="1 2">UAMH5409</strain>
    </source>
</reference>
<dbReference type="STRING" id="1447875.A0A2B7Y383"/>
<dbReference type="Proteomes" id="UP000223968">
    <property type="component" value="Unassembled WGS sequence"/>
</dbReference>
<dbReference type="CDD" id="cd10170">
    <property type="entry name" value="ASKHA_NBD_HSP70"/>
    <property type="match status" value="1"/>
</dbReference>
<dbReference type="AlphaFoldDB" id="A0A2B7Y383"/>
<sequence length="667" mass="76239">MASRKIPPETIIIGIDLGLTYTGVTFSTTDMLFPLDVDRWPGTKAVEKKVPTKLCYRAGCKKPVSWGFECCEPDELDRGMDVIDCFKLYLDPDFHFGSDDRNSELVFWSNEDVQTWFIDFLAAVREYIVGYIRREEGCSHYIVGDWKLHPVEYIFSFPTTWQNSKVIEEFSKIVANAGFGDCEAHSVEIKMSEAAAAAVYSARNFKNQRSIQNLKGRKQLTNGSDGERIQQGDTILICDAGGGTTDVAVLKVLSTKLFNICEGRVEEMLELEQIDFVNGTPIGSVRIDQAFQSLVENRLKHIDFESGDTRWSPMYAARDLTKGNFQAIKKSFGNQLESALDKIALRVPGLKGYHAPEAGFENGRIVFKDDDIRKLFDNQIRHIFSMVDEQFARIRDFSLTEKVTHLVLSGGLGSSRYVQDCFREAYGHGKSMKRILISEEPQLAVCRGLVIDRIHRLRYGQSLISTRRSCRSYGIVFNKKVKGSKSPTHRNEDVQISPYDGKAYVVNHIEWLVRQGQLIHQREYISEKFNRVFDPKSSEISWKDFIAMSQSPATRLPRTTNQGDARVICEIESRVDRGMLGQHTKPVKRQKWWGSTRKPESQEIQYEVRLFIGFSHLKFKVFFENQVIGESEEIAVQWQYTSIDEPLCQDTEVEWPVDWTNGGYARG</sequence>
<dbReference type="PANTHER" id="PTHR42749">
    <property type="entry name" value="CELL SHAPE-DETERMINING PROTEIN MREB"/>
    <property type="match status" value="1"/>
</dbReference>
<dbReference type="Gene3D" id="3.30.420.40">
    <property type="match status" value="2"/>
</dbReference>
<evidence type="ECO:0000313" key="2">
    <source>
        <dbReference type="Proteomes" id="UP000223968"/>
    </source>
</evidence>
<gene>
    <name evidence="1" type="ORF">AJ79_00333</name>
</gene>
<protein>
    <recommendedName>
        <fullName evidence="3">Hsp70-like protein</fullName>
    </recommendedName>
</protein>
<evidence type="ECO:0008006" key="3">
    <source>
        <dbReference type="Google" id="ProtNLM"/>
    </source>
</evidence>